<evidence type="ECO:0000313" key="2">
    <source>
        <dbReference type="Proteomes" id="UP000243217"/>
    </source>
</evidence>
<comment type="caution">
    <text evidence="1">The sequence shown here is derived from an EMBL/GenBank/DDBJ whole genome shotgun (WGS) entry which is preliminary data.</text>
</comment>
<dbReference type="Gene3D" id="3.40.30.10">
    <property type="entry name" value="Glutaredoxin"/>
    <property type="match status" value="1"/>
</dbReference>
<organism evidence="1 2">
    <name type="scientific">Thraustotheca clavata</name>
    <dbReference type="NCBI Taxonomy" id="74557"/>
    <lineage>
        <taxon>Eukaryota</taxon>
        <taxon>Sar</taxon>
        <taxon>Stramenopiles</taxon>
        <taxon>Oomycota</taxon>
        <taxon>Saprolegniomycetes</taxon>
        <taxon>Saprolegniales</taxon>
        <taxon>Achlyaceae</taxon>
        <taxon>Thraustotheca</taxon>
    </lineage>
</organism>
<reference evidence="1 2" key="1">
    <citation type="journal article" date="2014" name="Genome Biol. Evol.">
        <title>The secreted proteins of Achlya hypogyna and Thraustotheca clavata identify the ancestral oomycete secretome and reveal gene acquisitions by horizontal gene transfer.</title>
        <authorList>
            <person name="Misner I."/>
            <person name="Blouin N."/>
            <person name="Leonard G."/>
            <person name="Richards T.A."/>
            <person name="Lane C.E."/>
        </authorList>
    </citation>
    <scope>NUCLEOTIDE SEQUENCE [LARGE SCALE GENOMIC DNA]</scope>
    <source>
        <strain evidence="1 2">ATCC 34112</strain>
    </source>
</reference>
<evidence type="ECO:0000313" key="1">
    <source>
        <dbReference type="EMBL" id="OQR93177.1"/>
    </source>
</evidence>
<gene>
    <name evidence="1" type="ORF">THRCLA_22332</name>
</gene>
<name>A0A1V9Z5J0_9STRA</name>
<dbReference type="Proteomes" id="UP000243217">
    <property type="component" value="Unassembled WGS sequence"/>
</dbReference>
<accession>A0A1V9Z5J0</accession>
<dbReference type="PROSITE" id="PS51354">
    <property type="entry name" value="GLUTAREDOXIN_2"/>
    <property type="match status" value="1"/>
</dbReference>
<dbReference type="OrthoDB" id="49680at2759"/>
<dbReference type="EMBL" id="JNBS01002272">
    <property type="protein sequence ID" value="OQR93177.1"/>
    <property type="molecule type" value="Genomic_DNA"/>
</dbReference>
<keyword evidence="2" id="KW-1185">Reference proteome</keyword>
<sequence length="117" mass="13271">MTKKCIVLVSHQSFSAENKSNTSSLNALLDAKKIKRDEVDGSAEHNVERRNQLFNISGVRGTYPQVFLQDEDESTPQFIGFFEAIQDMNEMNDLPAELVQQNNILTFDAVFADVERM</sequence>
<dbReference type="SUPFAM" id="SSF52833">
    <property type="entry name" value="Thioredoxin-like"/>
    <property type="match status" value="1"/>
</dbReference>
<proteinExistence type="predicted"/>
<protein>
    <submittedName>
        <fullName evidence="1">Uncharacterized protein</fullName>
    </submittedName>
</protein>
<dbReference type="AlphaFoldDB" id="A0A1V9Z5J0"/>
<dbReference type="InterPro" id="IPR036249">
    <property type="entry name" value="Thioredoxin-like_sf"/>
</dbReference>